<feature type="domain" description="HMG box" evidence="4">
    <location>
        <begin position="143"/>
        <end position="212"/>
    </location>
</feature>
<evidence type="ECO:0000256" key="1">
    <source>
        <dbReference type="ARBA" id="ARBA00023125"/>
    </source>
</evidence>
<feature type="DNA-binding region" description="HMG box" evidence="3">
    <location>
        <begin position="143"/>
        <end position="212"/>
    </location>
</feature>
<dbReference type="Gene3D" id="1.10.30.10">
    <property type="entry name" value="High mobility group box domain"/>
    <property type="match status" value="1"/>
</dbReference>
<dbReference type="CDD" id="cd01389">
    <property type="entry name" value="HMG-box_ROX1-like"/>
    <property type="match status" value="1"/>
</dbReference>
<dbReference type="Proteomes" id="UP001140453">
    <property type="component" value="Unassembled WGS sequence"/>
</dbReference>
<dbReference type="SUPFAM" id="SSF47095">
    <property type="entry name" value="HMG-box"/>
    <property type="match status" value="1"/>
</dbReference>
<gene>
    <name evidence="5" type="ORF">N0V93_002950</name>
</gene>
<evidence type="ECO:0000256" key="2">
    <source>
        <dbReference type="ARBA" id="ARBA00023163"/>
    </source>
</evidence>
<accession>A0A9W8YVR3</accession>
<dbReference type="GO" id="GO:0005634">
    <property type="term" value="C:nucleus"/>
    <property type="evidence" value="ECO:0007669"/>
    <property type="project" value="UniProtKB-UniRule"/>
</dbReference>
<keyword evidence="1 3" id="KW-0238">DNA-binding</keyword>
<keyword evidence="6" id="KW-1185">Reference proteome</keyword>
<comment type="caution">
    <text evidence="5">The sequence shown here is derived from an EMBL/GenBank/DDBJ whole genome shotgun (WGS) entry which is preliminary data.</text>
</comment>
<evidence type="ECO:0000313" key="5">
    <source>
        <dbReference type="EMBL" id="KAJ4393735.1"/>
    </source>
</evidence>
<dbReference type="GO" id="GO:0030154">
    <property type="term" value="P:cell differentiation"/>
    <property type="evidence" value="ECO:0007669"/>
    <property type="project" value="TreeGrafter"/>
</dbReference>
<dbReference type="PANTHER" id="PTHR10270">
    <property type="entry name" value="SOX TRANSCRIPTION FACTOR"/>
    <property type="match status" value="1"/>
</dbReference>
<keyword evidence="3" id="KW-0539">Nucleus</keyword>
<dbReference type="PANTHER" id="PTHR10270:SF161">
    <property type="entry name" value="SEX-DETERMINING REGION Y PROTEIN"/>
    <property type="match status" value="1"/>
</dbReference>
<dbReference type="PROSITE" id="PS50118">
    <property type="entry name" value="HMG_BOX_2"/>
    <property type="match status" value="1"/>
</dbReference>
<dbReference type="GO" id="GO:0000978">
    <property type="term" value="F:RNA polymerase II cis-regulatory region sequence-specific DNA binding"/>
    <property type="evidence" value="ECO:0007669"/>
    <property type="project" value="TreeGrafter"/>
</dbReference>
<sequence>MSIKLLCSGCYAPLLAAGTSPILVSPCLNGDCPFFVRLPEIETMMEDTSMDLSLDSALFPDSQNLPLPDCAYPGFQTPQPPQPTLTSASHIAPASASASVSASESEISELLALTQDNESMSLPSAVSHEQHPFVKLHGSSIHIKRPANSFMLYRSDKLKYWWDANPRARSTGEFVRTIGQLWKQEQDSVKKQYAQRARDLADLHSKTFPDYKYAPRRNDK</sequence>
<dbReference type="GO" id="GO:0001228">
    <property type="term" value="F:DNA-binding transcription activator activity, RNA polymerase II-specific"/>
    <property type="evidence" value="ECO:0007669"/>
    <property type="project" value="TreeGrafter"/>
</dbReference>
<keyword evidence="2" id="KW-0804">Transcription</keyword>
<dbReference type="InterPro" id="IPR036910">
    <property type="entry name" value="HMG_box_dom_sf"/>
</dbReference>
<evidence type="ECO:0000256" key="3">
    <source>
        <dbReference type="PROSITE-ProRule" id="PRU00267"/>
    </source>
</evidence>
<dbReference type="EMBL" id="JAPEVB010000002">
    <property type="protein sequence ID" value="KAJ4393735.1"/>
    <property type="molecule type" value="Genomic_DNA"/>
</dbReference>
<dbReference type="InterPro" id="IPR050140">
    <property type="entry name" value="SRY-related_HMG-box_TF-like"/>
</dbReference>
<dbReference type="Pfam" id="PF00505">
    <property type="entry name" value="HMG_box"/>
    <property type="match status" value="1"/>
</dbReference>
<organism evidence="5 6">
    <name type="scientific">Gnomoniopsis smithogilvyi</name>
    <dbReference type="NCBI Taxonomy" id="1191159"/>
    <lineage>
        <taxon>Eukaryota</taxon>
        <taxon>Fungi</taxon>
        <taxon>Dikarya</taxon>
        <taxon>Ascomycota</taxon>
        <taxon>Pezizomycotina</taxon>
        <taxon>Sordariomycetes</taxon>
        <taxon>Sordariomycetidae</taxon>
        <taxon>Diaporthales</taxon>
        <taxon>Gnomoniaceae</taxon>
        <taxon>Gnomoniopsis</taxon>
    </lineage>
</organism>
<name>A0A9W8YVR3_9PEZI</name>
<evidence type="ECO:0000313" key="6">
    <source>
        <dbReference type="Proteomes" id="UP001140453"/>
    </source>
</evidence>
<dbReference type="InterPro" id="IPR009071">
    <property type="entry name" value="HMG_box_dom"/>
</dbReference>
<dbReference type="SMART" id="SM00398">
    <property type="entry name" value="HMG"/>
    <property type="match status" value="1"/>
</dbReference>
<protein>
    <recommendedName>
        <fullName evidence="4">HMG box domain-containing protein</fullName>
    </recommendedName>
</protein>
<dbReference type="AlphaFoldDB" id="A0A9W8YVR3"/>
<evidence type="ECO:0000259" key="4">
    <source>
        <dbReference type="PROSITE" id="PS50118"/>
    </source>
</evidence>
<reference evidence="5" key="1">
    <citation type="submission" date="2022-10" db="EMBL/GenBank/DDBJ databases">
        <title>Tapping the CABI collections for fungal endophytes: first genome assemblies for Collariella, Neodidymelliopsis, Ascochyta clinopodiicola, Didymella pomorum, Didymosphaeria variabile, Neocosmospora piperis and Neocucurbitaria cava.</title>
        <authorList>
            <person name="Hill R."/>
        </authorList>
    </citation>
    <scope>NUCLEOTIDE SEQUENCE</scope>
    <source>
        <strain evidence="5">IMI 355082</strain>
    </source>
</reference>
<dbReference type="OrthoDB" id="6247875at2759"/>
<proteinExistence type="predicted"/>